<evidence type="ECO:0008006" key="3">
    <source>
        <dbReference type="Google" id="ProtNLM"/>
    </source>
</evidence>
<name>A0ABR7QE00_9FLAO</name>
<comment type="caution">
    <text evidence="1">The sequence shown here is derived from an EMBL/GenBank/DDBJ whole genome shotgun (WGS) entry which is preliminary data.</text>
</comment>
<organism evidence="1 2">
    <name type="scientific">Kordia aestuariivivens</name>
    <dbReference type="NCBI Taxonomy" id="2759037"/>
    <lineage>
        <taxon>Bacteria</taxon>
        <taxon>Pseudomonadati</taxon>
        <taxon>Bacteroidota</taxon>
        <taxon>Flavobacteriia</taxon>
        <taxon>Flavobacteriales</taxon>
        <taxon>Flavobacteriaceae</taxon>
        <taxon>Kordia</taxon>
    </lineage>
</organism>
<proteinExistence type="predicted"/>
<sequence length="64" mass="7039">MKKQNLKSLKLKKHTISNFNTEEINGGVTGSRCLISYNCTIPETLISCPDLTFLIGCDATSMLC</sequence>
<accession>A0ABR7QE00</accession>
<keyword evidence="2" id="KW-1185">Reference proteome</keyword>
<dbReference type="Proteomes" id="UP000619238">
    <property type="component" value="Unassembled WGS sequence"/>
</dbReference>
<dbReference type="EMBL" id="JACGWS010000014">
    <property type="protein sequence ID" value="MBC8756812.1"/>
    <property type="molecule type" value="Genomic_DNA"/>
</dbReference>
<reference evidence="1 2" key="1">
    <citation type="submission" date="2020-07" db="EMBL/GenBank/DDBJ databases">
        <title>Description of Kordia aestuariivivens sp. nov., isolated from a tidal flat.</title>
        <authorList>
            <person name="Park S."/>
            <person name="Yoon J.-H."/>
        </authorList>
    </citation>
    <scope>NUCLEOTIDE SEQUENCE [LARGE SCALE GENOMIC DNA]</scope>
    <source>
        <strain evidence="1 2">YSTF-M3</strain>
    </source>
</reference>
<evidence type="ECO:0000313" key="2">
    <source>
        <dbReference type="Proteomes" id="UP000619238"/>
    </source>
</evidence>
<dbReference type="RefSeq" id="WP_187563855.1">
    <property type="nucleotide sequence ID" value="NZ_JACGWS010000014.1"/>
</dbReference>
<gene>
    <name evidence="1" type="ORF">H2O64_19215</name>
</gene>
<protein>
    <recommendedName>
        <fullName evidence="3">Natural product</fullName>
    </recommendedName>
</protein>
<evidence type="ECO:0000313" key="1">
    <source>
        <dbReference type="EMBL" id="MBC8756812.1"/>
    </source>
</evidence>